<dbReference type="GO" id="GO:0016787">
    <property type="term" value="F:hydrolase activity"/>
    <property type="evidence" value="ECO:0007669"/>
    <property type="project" value="UniProtKB-KW"/>
</dbReference>
<comment type="caution">
    <text evidence="3">The sequence shown here is derived from an EMBL/GenBank/DDBJ whole genome shotgun (WGS) entry which is preliminary data.</text>
</comment>
<dbReference type="Proteomes" id="UP001597201">
    <property type="component" value="Unassembled WGS sequence"/>
</dbReference>
<dbReference type="Pfam" id="PF08450">
    <property type="entry name" value="SGL"/>
    <property type="match status" value="1"/>
</dbReference>
<evidence type="ECO:0000256" key="1">
    <source>
        <dbReference type="ARBA" id="ARBA00008853"/>
    </source>
</evidence>
<evidence type="ECO:0000259" key="2">
    <source>
        <dbReference type="Pfam" id="PF08450"/>
    </source>
</evidence>
<dbReference type="InterPro" id="IPR013658">
    <property type="entry name" value="SGL"/>
</dbReference>
<keyword evidence="4" id="KW-1185">Reference proteome</keyword>
<dbReference type="EC" id="3.1.1.99" evidence="3"/>
<evidence type="ECO:0000313" key="4">
    <source>
        <dbReference type="Proteomes" id="UP001597201"/>
    </source>
</evidence>
<dbReference type="Gene3D" id="2.120.10.30">
    <property type="entry name" value="TolB, C-terminal domain"/>
    <property type="match status" value="1"/>
</dbReference>
<dbReference type="InterPro" id="IPR011042">
    <property type="entry name" value="6-blade_b-propeller_TolB-like"/>
</dbReference>
<feature type="domain" description="SMP-30/Gluconolactonase/LRE-like region" evidence="2">
    <location>
        <begin position="24"/>
        <end position="267"/>
    </location>
</feature>
<proteinExistence type="inferred from homology"/>
<reference evidence="4" key="1">
    <citation type="journal article" date="2019" name="Int. J. Syst. Evol. Microbiol.">
        <title>The Global Catalogue of Microorganisms (GCM) 10K type strain sequencing project: providing services to taxonomists for standard genome sequencing and annotation.</title>
        <authorList>
            <consortium name="The Broad Institute Genomics Platform"/>
            <consortium name="The Broad Institute Genome Sequencing Center for Infectious Disease"/>
            <person name="Wu L."/>
            <person name="Ma J."/>
        </authorList>
    </citation>
    <scope>NUCLEOTIDE SEQUENCE [LARGE SCALE GENOMIC DNA]</scope>
    <source>
        <strain evidence="4">CCUG 61485</strain>
    </source>
</reference>
<dbReference type="InterPro" id="IPR005511">
    <property type="entry name" value="SMP-30"/>
</dbReference>
<keyword evidence="3" id="KW-0378">Hydrolase</keyword>
<evidence type="ECO:0000313" key="3">
    <source>
        <dbReference type="EMBL" id="MFD1315688.1"/>
    </source>
</evidence>
<accession>A0ABW3Y564</accession>
<organism evidence="3 4">
    <name type="scientific">Namhaeicola litoreus</name>
    <dbReference type="NCBI Taxonomy" id="1052145"/>
    <lineage>
        <taxon>Bacteria</taxon>
        <taxon>Pseudomonadati</taxon>
        <taxon>Bacteroidota</taxon>
        <taxon>Flavobacteriia</taxon>
        <taxon>Flavobacteriales</taxon>
        <taxon>Flavobacteriaceae</taxon>
        <taxon>Namhaeicola</taxon>
    </lineage>
</organism>
<dbReference type="RefSeq" id="WP_377178098.1">
    <property type="nucleotide sequence ID" value="NZ_JBHTMY010000003.1"/>
</dbReference>
<name>A0ABW3Y564_9FLAO</name>
<gene>
    <name evidence="3" type="ORF">ACFQ39_08685</name>
</gene>
<dbReference type="PANTHER" id="PTHR10907">
    <property type="entry name" value="REGUCALCIN"/>
    <property type="match status" value="1"/>
</dbReference>
<sequence>MKTANNRSTEVKKAELLYQTQAQLGEGAFWDYQNQIFFWVDIEGKQLHYFNPKTSKDNFIEMPSRIGTVVPIEKNKVVVALEDGIYEVDLSNNHIFRFSDIESTLTDNRFNDGKCDPAGNLWVGSMHLNQEKGKAKLYKIDSQGNATTMLENVTISNGIVWSSDKKTMYYIDTPTKKIMAYDFDVEAQTISNERVAVEVDEKLGFPDGMAIDENDHLWVGMWNGNAVLCFDPISGKVIDRIEVPAHNVTSCAFGGENLEMLYITSASIDMTETEKKKFPLAGSLFVAKPGVKGVKSTFFKKGE</sequence>
<dbReference type="SUPFAM" id="SSF63829">
    <property type="entry name" value="Calcium-dependent phosphotriesterase"/>
    <property type="match status" value="1"/>
</dbReference>
<comment type="similarity">
    <text evidence="1">Belongs to the SMP-30/CGR1 family.</text>
</comment>
<protein>
    <submittedName>
        <fullName evidence="3">SMP-30/gluconolactonase/LRE family protein</fullName>
        <ecNumber evidence="3">3.1.1.99</ecNumber>
    </submittedName>
</protein>
<dbReference type="PANTHER" id="PTHR10907:SF47">
    <property type="entry name" value="REGUCALCIN"/>
    <property type="match status" value="1"/>
</dbReference>
<dbReference type="EMBL" id="JBHTMY010000003">
    <property type="protein sequence ID" value="MFD1315688.1"/>
    <property type="molecule type" value="Genomic_DNA"/>
</dbReference>
<dbReference type="PRINTS" id="PR01790">
    <property type="entry name" value="SMP30FAMILY"/>
</dbReference>